<dbReference type="RefSeq" id="WP_393012956.1">
    <property type="nucleotide sequence ID" value="NZ_JAZAQF010000059.1"/>
</dbReference>
<dbReference type="EMBL" id="JAZAQF010000059">
    <property type="protein sequence ID" value="MFG3818067.1"/>
    <property type="molecule type" value="Genomic_DNA"/>
</dbReference>
<sequence length="138" mass="15278">MMVFLAIFSLENHLISYGASIMSNKSNKYRFIAQLQSGTDNLATSDQGEFDRPPSAEEAIAIVATLKSPGEDELPKGAHKDFNKALVEVITWIESNRLYNPGKNGDISPARRKFKYGGQEYRVDIKVGGKTSGDSWFS</sequence>
<protein>
    <submittedName>
        <fullName evidence="1">Uncharacterized protein</fullName>
    </submittedName>
</protein>
<accession>A0ABW7CA76</accession>
<reference evidence="2" key="1">
    <citation type="journal article" date="2024" name="Algal Res.">
        <title>Biochemical, toxicological and genomic investigation of a high-biomass producing Limnothrix strain isolated from Italian shallow drinking water reservoir.</title>
        <authorList>
            <person name="Simonazzi M."/>
            <person name="Shishido T.K."/>
            <person name="Delbaje E."/>
            <person name="Wahlsten M."/>
            <person name="Fewer D.P."/>
            <person name="Sivonen K."/>
            <person name="Pezzolesi L."/>
            <person name="Pistocchi R."/>
        </authorList>
    </citation>
    <scope>NUCLEOTIDE SEQUENCE [LARGE SCALE GENOMIC DNA]</scope>
    <source>
        <strain evidence="2">LRLZ20PSL1</strain>
    </source>
</reference>
<organism evidence="1 2">
    <name type="scientific">Limnothrix redekei LRLZ20PSL1</name>
    <dbReference type="NCBI Taxonomy" id="3112953"/>
    <lineage>
        <taxon>Bacteria</taxon>
        <taxon>Bacillati</taxon>
        <taxon>Cyanobacteriota</taxon>
        <taxon>Cyanophyceae</taxon>
        <taxon>Pseudanabaenales</taxon>
        <taxon>Pseudanabaenaceae</taxon>
        <taxon>Limnothrix</taxon>
    </lineage>
</organism>
<dbReference type="Proteomes" id="UP001604335">
    <property type="component" value="Unassembled WGS sequence"/>
</dbReference>
<name>A0ABW7CA76_9CYAN</name>
<comment type="caution">
    <text evidence="1">The sequence shown here is derived from an EMBL/GenBank/DDBJ whole genome shotgun (WGS) entry which is preliminary data.</text>
</comment>
<evidence type="ECO:0000313" key="2">
    <source>
        <dbReference type="Proteomes" id="UP001604335"/>
    </source>
</evidence>
<keyword evidence="2" id="KW-1185">Reference proteome</keyword>
<gene>
    <name evidence="1" type="ORF">VPK24_10510</name>
</gene>
<evidence type="ECO:0000313" key="1">
    <source>
        <dbReference type="EMBL" id="MFG3818067.1"/>
    </source>
</evidence>
<proteinExistence type="predicted"/>